<dbReference type="RefSeq" id="WP_263469331.1">
    <property type="nucleotide sequence ID" value="NZ_JAMSHA010000001.1"/>
</dbReference>
<sequence length="73" mass="8288">MRRMKGGGMIAGQWIRMTEYTHKHISGKANITAVEPSRLIAADRTDIARDLPDSARWKIAIDLERTQTFTVMT</sequence>
<organism evidence="1 2">
    <name type="scientific">Pseudomonas mercuritolerans</name>
    <dbReference type="NCBI Taxonomy" id="2951809"/>
    <lineage>
        <taxon>Bacteria</taxon>
        <taxon>Pseudomonadati</taxon>
        <taxon>Pseudomonadota</taxon>
        <taxon>Gammaproteobacteria</taxon>
        <taxon>Pseudomonadales</taxon>
        <taxon>Pseudomonadaceae</taxon>
        <taxon>Pseudomonas</taxon>
    </lineage>
</organism>
<comment type="caution">
    <text evidence="1">The sequence shown here is derived from an EMBL/GenBank/DDBJ whole genome shotgun (WGS) entry which is preliminary data.</text>
</comment>
<name>A0ABT2XMZ2_9PSED</name>
<reference evidence="1" key="1">
    <citation type="submission" date="2022-06" db="EMBL/GenBank/DDBJ databases">
        <title>De novo draft assembly of the Pseudomonas mercurotoleraris sp. nov., isolated from the plants rhizosphere.</title>
        <authorList>
            <person name="Robas M."/>
            <person name="Gonzalez D."/>
            <person name="Fernandez V.M."/>
            <person name="Luna L."/>
            <person name="Provanza A."/>
            <person name="Jimenez P.A."/>
        </authorList>
    </citation>
    <scope>NUCLEOTIDE SEQUENCE</scope>
    <source>
        <strain evidence="1">SAICEUPSM</strain>
    </source>
</reference>
<evidence type="ECO:0000313" key="2">
    <source>
        <dbReference type="Proteomes" id="UP001063475"/>
    </source>
</evidence>
<keyword evidence="2" id="KW-1185">Reference proteome</keyword>
<proteinExistence type="predicted"/>
<gene>
    <name evidence="1" type="ORF">ND528_00540</name>
</gene>
<protein>
    <submittedName>
        <fullName evidence="1">Uncharacterized protein</fullName>
    </submittedName>
</protein>
<evidence type="ECO:0000313" key="1">
    <source>
        <dbReference type="EMBL" id="MCV2220055.1"/>
    </source>
</evidence>
<accession>A0ABT2XMZ2</accession>
<dbReference type="EMBL" id="JAMSHA010000001">
    <property type="protein sequence ID" value="MCV2220055.1"/>
    <property type="molecule type" value="Genomic_DNA"/>
</dbReference>
<dbReference type="Proteomes" id="UP001063475">
    <property type="component" value="Unassembled WGS sequence"/>
</dbReference>